<reference evidence="3 4" key="1">
    <citation type="submission" date="2021-08" db="EMBL/GenBank/DDBJ databases">
        <title>Comparative Genomics Analysis of the Genus Qipengyuania Reveals Extensive Genetic Diversity and Metabolic Versatility, Including the Description of Fifteen Novel Species.</title>
        <authorList>
            <person name="Liu Y."/>
        </authorList>
    </citation>
    <scope>NUCLEOTIDE SEQUENCE [LARGE SCALE GENOMIC DNA]</scope>
    <source>
        <strain evidence="3 4">GH25</strain>
    </source>
</reference>
<dbReference type="PROSITE" id="PS00018">
    <property type="entry name" value="EF_HAND_1"/>
    <property type="match status" value="1"/>
</dbReference>
<dbReference type="InterPro" id="IPR018247">
    <property type="entry name" value="EF_Hand_1_Ca_BS"/>
</dbReference>
<dbReference type="PROSITE" id="PS51257">
    <property type="entry name" value="PROKAR_LIPOPROTEIN"/>
    <property type="match status" value="1"/>
</dbReference>
<evidence type="ECO:0008006" key="5">
    <source>
        <dbReference type="Google" id="ProtNLM"/>
    </source>
</evidence>
<gene>
    <name evidence="3" type="ORF">K3177_11085</name>
</gene>
<keyword evidence="2" id="KW-0732">Signal</keyword>
<dbReference type="EMBL" id="JAIGNQ010000003">
    <property type="protein sequence ID" value="MBX7489057.1"/>
    <property type="molecule type" value="Genomic_DNA"/>
</dbReference>
<feature type="compositionally biased region" description="Low complexity" evidence="1">
    <location>
        <begin position="88"/>
        <end position="101"/>
    </location>
</feature>
<evidence type="ECO:0000313" key="3">
    <source>
        <dbReference type="EMBL" id="MBX7489057.1"/>
    </source>
</evidence>
<proteinExistence type="predicted"/>
<comment type="caution">
    <text evidence="3">The sequence shown here is derived from an EMBL/GenBank/DDBJ whole genome shotgun (WGS) entry which is preliminary data.</text>
</comment>
<dbReference type="SUPFAM" id="SSF47473">
    <property type="entry name" value="EF-hand"/>
    <property type="match status" value="1"/>
</dbReference>
<keyword evidence="4" id="KW-1185">Reference proteome</keyword>
<feature type="region of interest" description="Disordered" evidence="1">
    <location>
        <begin position="78"/>
        <end position="111"/>
    </location>
</feature>
<dbReference type="Gene3D" id="1.10.238.10">
    <property type="entry name" value="EF-hand"/>
    <property type="match status" value="1"/>
</dbReference>
<name>A0ABS7JGA6_9SPHN</name>
<evidence type="ECO:0000256" key="2">
    <source>
        <dbReference type="SAM" id="SignalP"/>
    </source>
</evidence>
<accession>A0ABS7JGA6</accession>
<dbReference type="Proteomes" id="UP000776651">
    <property type="component" value="Unassembled WGS sequence"/>
</dbReference>
<organism evidence="3 4">
    <name type="scientific">Qipengyuania pacifica</name>
    <dbReference type="NCBI Taxonomy" id="2860199"/>
    <lineage>
        <taxon>Bacteria</taxon>
        <taxon>Pseudomonadati</taxon>
        <taxon>Pseudomonadota</taxon>
        <taxon>Alphaproteobacteria</taxon>
        <taxon>Sphingomonadales</taxon>
        <taxon>Erythrobacteraceae</taxon>
        <taxon>Qipengyuania</taxon>
    </lineage>
</organism>
<sequence length="196" mass="20927">MKNLTTLALTSAALALSACADNDVDETAVTDTPEMATETGMMADDAMPVGGELSENQQTAYDAMDRQAVSDEYDANRDAEMASASENDSSPSMDASQSSDDANVNPIPPRSEMDFAYLDRNSDGKLSVAEYAIWAVPSNPNTPVSNDQTKPYITTAQINEAGQTFFYFDEDGDSYLSDGEFSAARDSSRTPGSSSM</sequence>
<dbReference type="RefSeq" id="WP_221598306.1">
    <property type="nucleotide sequence ID" value="NZ_JAIGNQ010000003.1"/>
</dbReference>
<feature type="region of interest" description="Disordered" evidence="1">
    <location>
        <begin position="177"/>
        <end position="196"/>
    </location>
</feature>
<feature type="signal peptide" evidence="2">
    <location>
        <begin position="1"/>
        <end position="20"/>
    </location>
</feature>
<evidence type="ECO:0000313" key="4">
    <source>
        <dbReference type="Proteomes" id="UP000776651"/>
    </source>
</evidence>
<protein>
    <recommendedName>
        <fullName evidence="5">EF-hand domain-containing protein</fullName>
    </recommendedName>
</protein>
<feature type="chain" id="PRO_5045954617" description="EF-hand domain-containing protein" evidence="2">
    <location>
        <begin position="21"/>
        <end position="196"/>
    </location>
</feature>
<dbReference type="InterPro" id="IPR011992">
    <property type="entry name" value="EF-hand-dom_pair"/>
</dbReference>
<evidence type="ECO:0000256" key="1">
    <source>
        <dbReference type="SAM" id="MobiDB-lite"/>
    </source>
</evidence>